<keyword evidence="2" id="KW-1185">Reference proteome</keyword>
<dbReference type="AlphaFoldDB" id="A0AA38LV48"/>
<dbReference type="Proteomes" id="UP001164286">
    <property type="component" value="Unassembled WGS sequence"/>
</dbReference>
<sequence length="239" mass="26717">MSSKRQRTSGEDSSDSPILDQIATLTAPQSHKLLTKLLQAYPSSEIFMTSFIADENRPRAPRPTADPEHQFRVGLYNVNTAVKLAATSHVTPEALLQEQVTAIIPALIIVVVDIHNCVTQRGCDLDMRTAAMSTLIDLVETLMEGGASEDYAQALMGRKEVIAHVVDTMKQTLEMKKVWEDEVDDWYRELKKLHKRAKVFGVRDFLVLRRQMQEDIPYLSTTAVNSAGEDGSGDEDGEW</sequence>
<accession>A0AA38LV48</accession>
<evidence type="ECO:0000313" key="1">
    <source>
        <dbReference type="EMBL" id="KAI9635249.1"/>
    </source>
</evidence>
<dbReference type="EMBL" id="JAKWFO010000005">
    <property type="protein sequence ID" value="KAI9635249.1"/>
    <property type="molecule type" value="Genomic_DNA"/>
</dbReference>
<name>A0AA38LV48_9TREE</name>
<organism evidence="1 2">
    <name type="scientific">Dioszegia hungarica</name>
    <dbReference type="NCBI Taxonomy" id="4972"/>
    <lineage>
        <taxon>Eukaryota</taxon>
        <taxon>Fungi</taxon>
        <taxon>Dikarya</taxon>
        <taxon>Basidiomycota</taxon>
        <taxon>Agaricomycotina</taxon>
        <taxon>Tremellomycetes</taxon>
        <taxon>Tremellales</taxon>
        <taxon>Bulleribasidiaceae</taxon>
        <taxon>Dioszegia</taxon>
    </lineage>
</organism>
<evidence type="ECO:0000313" key="2">
    <source>
        <dbReference type="Proteomes" id="UP001164286"/>
    </source>
</evidence>
<protein>
    <submittedName>
        <fullName evidence="1">Uncharacterized protein</fullName>
    </submittedName>
</protein>
<dbReference type="RefSeq" id="XP_052945026.1">
    <property type="nucleotide sequence ID" value="XM_053092684.1"/>
</dbReference>
<proteinExistence type="predicted"/>
<gene>
    <name evidence="1" type="ORF">MKK02DRAFT_43931</name>
</gene>
<dbReference type="GeneID" id="77731889"/>
<comment type="caution">
    <text evidence="1">The sequence shown here is derived from an EMBL/GenBank/DDBJ whole genome shotgun (WGS) entry which is preliminary data.</text>
</comment>
<reference evidence="1" key="1">
    <citation type="journal article" date="2022" name="G3 (Bethesda)">
        <title>High quality genome of the basidiomycete yeast Dioszegia hungarica PDD-24b-2 isolated from cloud water.</title>
        <authorList>
            <person name="Jarrige D."/>
            <person name="Haridas S."/>
            <person name="Bleykasten-Grosshans C."/>
            <person name="Joly M."/>
            <person name="Nadalig T."/>
            <person name="Sancelme M."/>
            <person name="Vuilleumier S."/>
            <person name="Grigoriev I.V."/>
            <person name="Amato P."/>
            <person name="Bringel F."/>
        </authorList>
    </citation>
    <scope>NUCLEOTIDE SEQUENCE</scope>
    <source>
        <strain evidence="1">PDD-24b-2</strain>
    </source>
</reference>